<feature type="non-terminal residue" evidence="1">
    <location>
        <position position="99"/>
    </location>
</feature>
<dbReference type="EMBL" id="CADEAL010003165">
    <property type="protein sequence ID" value="CAB1443692.1"/>
    <property type="molecule type" value="Genomic_DNA"/>
</dbReference>
<evidence type="ECO:0000313" key="1">
    <source>
        <dbReference type="EMBL" id="CAB1443692.1"/>
    </source>
</evidence>
<name>A0A9N7V6Q5_PLEPL</name>
<gene>
    <name evidence="1" type="ORF">PLEPLA_LOCUS31408</name>
</gene>
<proteinExistence type="predicted"/>
<protein>
    <submittedName>
        <fullName evidence="1">Uncharacterized protein</fullName>
    </submittedName>
</protein>
<sequence>PLFVTAIEEAVSRLAPSSVAGRRARLLISVDPSGARLFSTQTAPLPTPPLSVQIFLCGLQALVLQLGPPGRHADGAGLYRTIPRRPTTHLGWYFMGREY</sequence>
<dbReference type="AlphaFoldDB" id="A0A9N7V6Q5"/>
<comment type="caution">
    <text evidence="1">The sequence shown here is derived from an EMBL/GenBank/DDBJ whole genome shotgun (WGS) entry which is preliminary data.</text>
</comment>
<evidence type="ECO:0000313" key="2">
    <source>
        <dbReference type="Proteomes" id="UP001153269"/>
    </source>
</evidence>
<reference evidence="1" key="1">
    <citation type="submission" date="2020-03" db="EMBL/GenBank/DDBJ databases">
        <authorList>
            <person name="Weist P."/>
        </authorList>
    </citation>
    <scope>NUCLEOTIDE SEQUENCE</scope>
</reference>
<keyword evidence="2" id="KW-1185">Reference proteome</keyword>
<organism evidence="1 2">
    <name type="scientific">Pleuronectes platessa</name>
    <name type="common">European plaice</name>
    <dbReference type="NCBI Taxonomy" id="8262"/>
    <lineage>
        <taxon>Eukaryota</taxon>
        <taxon>Metazoa</taxon>
        <taxon>Chordata</taxon>
        <taxon>Craniata</taxon>
        <taxon>Vertebrata</taxon>
        <taxon>Euteleostomi</taxon>
        <taxon>Actinopterygii</taxon>
        <taxon>Neopterygii</taxon>
        <taxon>Teleostei</taxon>
        <taxon>Neoteleostei</taxon>
        <taxon>Acanthomorphata</taxon>
        <taxon>Carangaria</taxon>
        <taxon>Pleuronectiformes</taxon>
        <taxon>Pleuronectoidei</taxon>
        <taxon>Pleuronectidae</taxon>
        <taxon>Pleuronectes</taxon>
    </lineage>
</organism>
<dbReference type="Proteomes" id="UP001153269">
    <property type="component" value="Unassembled WGS sequence"/>
</dbReference>
<accession>A0A9N7V6Q5</accession>